<dbReference type="Pfam" id="PF00724">
    <property type="entry name" value="Oxidored_FMN"/>
    <property type="match status" value="1"/>
</dbReference>
<evidence type="ECO:0000259" key="11">
    <source>
        <dbReference type="Pfam" id="PF00724"/>
    </source>
</evidence>
<feature type="transmembrane region" description="Helical" evidence="10">
    <location>
        <begin position="63"/>
        <end position="80"/>
    </location>
</feature>
<keyword evidence="4" id="KW-0288">FMN</keyword>
<keyword evidence="6" id="KW-0521">NADP</keyword>
<dbReference type="Gene3D" id="3.20.20.70">
    <property type="entry name" value="Aldolase class I"/>
    <property type="match status" value="1"/>
</dbReference>
<dbReference type="SUPFAM" id="SSF103473">
    <property type="entry name" value="MFS general substrate transporter"/>
    <property type="match status" value="1"/>
</dbReference>
<evidence type="ECO:0000256" key="2">
    <source>
        <dbReference type="ARBA" id="ARBA00004141"/>
    </source>
</evidence>
<proteinExistence type="predicted"/>
<evidence type="ECO:0000313" key="13">
    <source>
        <dbReference type="Proteomes" id="UP001565368"/>
    </source>
</evidence>
<keyword evidence="3" id="KW-0285">Flavoprotein</keyword>
<dbReference type="GeneID" id="95986842"/>
<dbReference type="Proteomes" id="UP001565368">
    <property type="component" value="Unassembled WGS sequence"/>
</dbReference>
<dbReference type="PANTHER" id="PTHR43303">
    <property type="entry name" value="NADPH DEHYDROGENASE C23G7.10C-RELATED"/>
    <property type="match status" value="1"/>
</dbReference>
<dbReference type="Gene3D" id="1.20.1250.20">
    <property type="entry name" value="MFS general substrate transporter like domains"/>
    <property type="match status" value="1"/>
</dbReference>
<sequence>MSPTELTHDAPAPTGVRLFYRSTLFQILVVGVCAFCAPGIWLAMNGLGVGGSQSPELVNAANASLYAFMTVTCFLGPFFTNVLGFKYTLALGATGFPLYAAALYTNNRYGTVWFVYVGSIICGITAGIFWSVEGAIATGYPEPHKRGRYVATWLTFRNCGNLLGGAVSLALNAKDNHKGKVGYKTYQAFIAIQALGALIPFALSNPHKVIRNDGSRISAPKIKMAEQARAMWRLLTSKPILLLAPMIWYYGWTEAYPGTYMATYFTVRSRSLASFTKAIVQSLSSWVAGCIVDVAWHSSRRTRALTAFGVIVLLNTGTWVWAVVIQTEYHRTQPVLDWADQATFGRGFGAFVFESICFGVVENWIYWSIGTLSDSPGDQVRYSSILRGIETASNAVGYGVQATTTNLVITAALNLGFWIVSLPFSYFAALEAVGRLAEIDKRAGADSEEGDDKGDGELPYPFSPVAAPRVAGYHEFANVQRAEIGAAVPSADAPNAPLPKLFEPLTIRGVPFQNRLLVAPMCTYSADEGKATDFHLVHYGSLTLRGWGSVLTEATAVLPEGRISPQCAGLWDDAQIASWKRVTDFIHANRGKAGVQLAHAGRKAGTQTTWVLKEAGWTGGLIASDEVGGFSSTVYGPSPIAFAKGYLTPAEATPADIQRVVDGYAAAARRAKAAGFDYVQIHGAHGYLIHEFTSPNSNKRTDAYGGSYDKRVRLALEIARTVREAFDGPVQWRISATEWIEGVAGAEKQFPGAEEEYAWWGLEQTTRFAAQLRDAGVDLLDFSSGGNDPRQQVPVTGAYQAPFAAHVKKHVPGLLVGAVGLINTPELANEIVENGEADFISLGREILRNVDWPFEAAAALGVAANPAEQYRRGWAEREIKGAGTKV</sequence>
<comment type="subcellular location">
    <subcellularLocation>
        <location evidence="2">Membrane</location>
        <topology evidence="2">Multi-pass membrane protein</topology>
    </subcellularLocation>
</comment>
<evidence type="ECO:0000256" key="10">
    <source>
        <dbReference type="SAM" id="Phobius"/>
    </source>
</evidence>
<name>A0ABR3Q3G2_9TREE</name>
<evidence type="ECO:0000256" key="6">
    <source>
        <dbReference type="ARBA" id="ARBA00022857"/>
    </source>
</evidence>
<dbReference type="InterPro" id="IPR013785">
    <property type="entry name" value="Aldolase_TIM"/>
</dbReference>
<evidence type="ECO:0000256" key="5">
    <source>
        <dbReference type="ARBA" id="ARBA00022692"/>
    </source>
</evidence>
<dbReference type="InterPro" id="IPR001155">
    <property type="entry name" value="OxRdtase_FMN_N"/>
</dbReference>
<evidence type="ECO:0000256" key="1">
    <source>
        <dbReference type="ARBA" id="ARBA00001917"/>
    </source>
</evidence>
<accession>A0ABR3Q3G2</accession>
<feature type="transmembrane region" description="Helical" evidence="10">
    <location>
        <begin position="304"/>
        <end position="324"/>
    </location>
</feature>
<dbReference type="CDD" id="cd02932">
    <property type="entry name" value="OYE_YqiM_FMN"/>
    <property type="match status" value="1"/>
</dbReference>
<dbReference type="InterPro" id="IPR044152">
    <property type="entry name" value="YqjM-like"/>
</dbReference>
<keyword evidence="9 10" id="KW-0472">Membrane</keyword>
<dbReference type="InterPro" id="IPR010291">
    <property type="entry name" value="Ion_channel_UNC-93"/>
</dbReference>
<protein>
    <recommendedName>
        <fullName evidence="11">NADH:flavin oxidoreductase/NADH oxidase N-terminal domain-containing protein</fullName>
    </recommendedName>
</protein>
<dbReference type="Pfam" id="PF05978">
    <property type="entry name" value="UNC-93"/>
    <property type="match status" value="1"/>
</dbReference>
<evidence type="ECO:0000256" key="9">
    <source>
        <dbReference type="ARBA" id="ARBA00023136"/>
    </source>
</evidence>
<comment type="cofactor">
    <cofactor evidence="1">
        <name>FMN</name>
        <dbReference type="ChEBI" id="CHEBI:58210"/>
    </cofactor>
</comment>
<keyword evidence="8" id="KW-0560">Oxidoreductase</keyword>
<dbReference type="InterPro" id="IPR036259">
    <property type="entry name" value="MFS_trans_sf"/>
</dbReference>
<feature type="transmembrane region" description="Helical" evidence="10">
    <location>
        <begin position="230"/>
        <end position="252"/>
    </location>
</feature>
<dbReference type="PANTHER" id="PTHR43303:SF4">
    <property type="entry name" value="NADPH DEHYDROGENASE C23G7.10C-RELATED"/>
    <property type="match status" value="1"/>
</dbReference>
<evidence type="ECO:0000256" key="7">
    <source>
        <dbReference type="ARBA" id="ARBA00022989"/>
    </source>
</evidence>
<feature type="transmembrane region" description="Helical" evidence="10">
    <location>
        <begin position="153"/>
        <end position="173"/>
    </location>
</feature>
<gene>
    <name evidence="12" type="ORF">Q8F55_005799</name>
</gene>
<reference evidence="12 13" key="1">
    <citation type="submission" date="2023-08" db="EMBL/GenBank/DDBJ databases">
        <title>Annotated Genome Sequence of Vanrija albida AlHP1.</title>
        <authorList>
            <person name="Herzog R."/>
        </authorList>
    </citation>
    <scope>NUCLEOTIDE SEQUENCE [LARGE SCALE GENOMIC DNA]</scope>
    <source>
        <strain evidence="12 13">AlHP1</strain>
    </source>
</reference>
<evidence type="ECO:0000256" key="3">
    <source>
        <dbReference type="ARBA" id="ARBA00022630"/>
    </source>
</evidence>
<organism evidence="12 13">
    <name type="scientific">Vanrija albida</name>
    <dbReference type="NCBI Taxonomy" id="181172"/>
    <lineage>
        <taxon>Eukaryota</taxon>
        <taxon>Fungi</taxon>
        <taxon>Dikarya</taxon>
        <taxon>Basidiomycota</taxon>
        <taxon>Agaricomycotina</taxon>
        <taxon>Tremellomycetes</taxon>
        <taxon>Trichosporonales</taxon>
        <taxon>Trichosporonaceae</taxon>
        <taxon>Vanrija</taxon>
    </lineage>
</organism>
<feature type="transmembrane region" description="Helical" evidence="10">
    <location>
        <begin position="111"/>
        <end position="132"/>
    </location>
</feature>
<keyword evidence="13" id="KW-1185">Reference proteome</keyword>
<comment type="caution">
    <text evidence="12">The sequence shown here is derived from an EMBL/GenBank/DDBJ whole genome shotgun (WGS) entry which is preliminary data.</text>
</comment>
<dbReference type="RefSeq" id="XP_069208926.1">
    <property type="nucleotide sequence ID" value="XM_069354284.1"/>
</dbReference>
<evidence type="ECO:0000313" key="12">
    <source>
        <dbReference type="EMBL" id="KAL1408982.1"/>
    </source>
</evidence>
<feature type="domain" description="NADH:flavin oxidoreductase/NADH oxidase N-terminal" evidence="11">
    <location>
        <begin position="500"/>
        <end position="857"/>
    </location>
</feature>
<evidence type="ECO:0000256" key="8">
    <source>
        <dbReference type="ARBA" id="ARBA00023002"/>
    </source>
</evidence>
<keyword evidence="5 10" id="KW-0812">Transmembrane</keyword>
<dbReference type="EMBL" id="JBBXJM010000004">
    <property type="protein sequence ID" value="KAL1408982.1"/>
    <property type="molecule type" value="Genomic_DNA"/>
</dbReference>
<keyword evidence="7 10" id="KW-1133">Transmembrane helix</keyword>
<feature type="transmembrane region" description="Helical" evidence="10">
    <location>
        <begin position="87"/>
        <end position="105"/>
    </location>
</feature>
<feature type="transmembrane region" description="Helical" evidence="10">
    <location>
        <begin position="24"/>
        <end position="43"/>
    </location>
</feature>
<dbReference type="SUPFAM" id="SSF51395">
    <property type="entry name" value="FMN-linked oxidoreductases"/>
    <property type="match status" value="1"/>
</dbReference>
<evidence type="ECO:0000256" key="4">
    <source>
        <dbReference type="ARBA" id="ARBA00022643"/>
    </source>
</evidence>